<reference evidence="2 3" key="1">
    <citation type="journal article" date="2018" name="PLoS ONE">
        <title>The draft genome of Kipferlia bialata reveals reductive genome evolution in fornicate parasites.</title>
        <authorList>
            <person name="Tanifuji G."/>
            <person name="Takabayashi S."/>
            <person name="Kume K."/>
            <person name="Takagi M."/>
            <person name="Nakayama T."/>
            <person name="Kamikawa R."/>
            <person name="Inagaki Y."/>
            <person name="Hashimoto T."/>
        </authorList>
    </citation>
    <scope>NUCLEOTIDE SEQUENCE [LARGE SCALE GENOMIC DNA]</scope>
    <source>
        <strain evidence="2">NY0173</strain>
    </source>
</reference>
<evidence type="ECO:0000313" key="3">
    <source>
        <dbReference type="Proteomes" id="UP000265618"/>
    </source>
</evidence>
<dbReference type="InterPro" id="IPR008927">
    <property type="entry name" value="6-PGluconate_DH-like_C_sf"/>
</dbReference>
<dbReference type="EMBL" id="BDIP01007742">
    <property type="protein sequence ID" value="GCA64580.1"/>
    <property type="molecule type" value="Genomic_DNA"/>
</dbReference>
<feature type="non-terminal residue" evidence="2">
    <location>
        <position position="1"/>
    </location>
</feature>
<dbReference type="OrthoDB" id="3609at2759"/>
<dbReference type="Gene3D" id="1.10.1040.10">
    <property type="entry name" value="N-(1-d-carboxylethyl)-l-norvaline Dehydrogenase, domain 2"/>
    <property type="match status" value="1"/>
</dbReference>
<keyword evidence="3" id="KW-1185">Reference proteome</keyword>
<protein>
    <recommendedName>
        <fullName evidence="1">Ketopantoate reductase C-terminal domain-containing protein</fullName>
    </recommendedName>
</protein>
<accession>A0A391NVI5</accession>
<dbReference type="PANTHER" id="PTHR21708:SF26">
    <property type="entry name" value="2-DEHYDROPANTOATE 2-REDUCTASE"/>
    <property type="match status" value="1"/>
</dbReference>
<name>A0A391NVI5_9EUKA</name>
<dbReference type="Proteomes" id="UP000265618">
    <property type="component" value="Unassembled WGS sequence"/>
</dbReference>
<dbReference type="AlphaFoldDB" id="A0A391NVI5"/>
<proteinExistence type="predicted"/>
<evidence type="ECO:0000313" key="2">
    <source>
        <dbReference type="EMBL" id="GCA64580.1"/>
    </source>
</evidence>
<sequence>GQGPLIHIGSVSPSGETPLYKAFVTELTDKGADFASHAQIENLIWKKLIANVGINCVCAVTGLTSKHLLGQEDCVEFITGLVHEVAAVARAKGISLPVLEDPVAYVLSVLAVTGDNKVSMLQDMEAEYIYVT</sequence>
<dbReference type="SUPFAM" id="SSF48179">
    <property type="entry name" value="6-phosphogluconate dehydrogenase C-terminal domain-like"/>
    <property type="match status" value="1"/>
</dbReference>
<dbReference type="Pfam" id="PF08546">
    <property type="entry name" value="ApbA_C"/>
    <property type="match status" value="1"/>
</dbReference>
<comment type="caution">
    <text evidence="2">The sequence shown here is derived from an EMBL/GenBank/DDBJ whole genome shotgun (WGS) entry which is preliminary data.</text>
</comment>
<organism evidence="2 3">
    <name type="scientific">Kipferlia bialata</name>
    <dbReference type="NCBI Taxonomy" id="797122"/>
    <lineage>
        <taxon>Eukaryota</taxon>
        <taxon>Metamonada</taxon>
        <taxon>Carpediemonas-like organisms</taxon>
        <taxon>Kipferlia</taxon>
    </lineage>
</organism>
<evidence type="ECO:0000259" key="1">
    <source>
        <dbReference type="Pfam" id="PF08546"/>
    </source>
</evidence>
<dbReference type="PANTHER" id="PTHR21708">
    <property type="entry name" value="PROBABLE 2-DEHYDROPANTOATE 2-REDUCTASE"/>
    <property type="match status" value="1"/>
</dbReference>
<feature type="domain" description="Ketopantoate reductase C-terminal" evidence="1">
    <location>
        <begin position="40"/>
        <end position="126"/>
    </location>
</feature>
<dbReference type="InterPro" id="IPR013328">
    <property type="entry name" value="6PGD_dom2"/>
</dbReference>
<dbReference type="GO" id="GO:0005737">
    <property type="term" value="C:cytoplasm"/>
    <property type="evidence" value="ECO:0007669"/>
    <property type="project" value="TreeGrafter"/>
</dbReference>
<dbReference type="InterPro" id="IPR013752">
    <property type="entry name" value="KPA_reductase"/>
</dbReference>
<dbReference type="InterPro" id="IPR051402">
    <property type="entry name" value="KPR-Related"/>
</dbReference>
<gene>
    <name evidence="2" type="ORF">KIPB_014715</name>
</gene>